<feature type="transmembrane region" description="Helical" evidence="7">
    <location>
        <begin position="280"/>
        <end position="301"/>
    </location>
</feature>
<keyword evidence="2" id="KW-0813">Transport</keyword>
<dbReference type="PANTHER" id="PTHR42865">
    <property type="entry name" value="PROTON/GLUTAMATE-ASPARTATE SYMPORTER"/>
    <property type="match status" value="1"/>
</dbReference>
<dbReference type="SUPFAM" id="SSF118215">
    <property type="entry name" value="Proton glutamate symport protein"/>
    <property type="match status" value="1"/>
</dbReference>
<dbReference type="EMBL" id="ACHM02000002">
    <property type="protein sequence ID" value="EFH93014.1"/>
    <property type="molecule type" value="Genomic_DNA"/>
</dbReference>
<dbReference type="InterPro" id="IPR001991">
    <property type="entry name" value="Na-dicarboxylate_symporter"/>
</dbReference>
<evidence type="ECO:0000256" key="1">
    <source>
        <dbReference type="ARBA" id="ARBA00004651"/>
    </source>
</evidence>
<dbReference type="Proteomes" id="UP000004063">
    <property type="component" value="Chromosome"/>
</dbReference>
<evidence type="ECO:0000256" key="4">
    <source>
        <dbReference type="ARBA" id="ARBA00022692"/>
    </source>
</evidence>
<evidence type="ECO:0000256" key="5">
    <source>
        <dbReference type="ARBA" id="ARBA00022989"/>
    </source>
</evidence>
<dbReference type="GO" id="GO:0015293">
    <property type="term" value="F:symporter activity"/>
    <property type="evidence" value="ECO:0007669"/>
    <property type="project" value="UniProtKB-KW"/>
</dbReference>
<dbReference type="AlphaFoldDB" id="D6S886"/>
<feature type="transmembrane region" description="Helical" evidence="7">
    <location>
        <begin position="377"/>
        <end position="397"/>
    </location>
</feature>
<dbReference type="STRING" id="525282.HMPREF0391_10672"/>
<comment type="caution">
    <text evidence="8">The sequence shown here is derived from an EMBL/GenBank/DDBJ whole genome shotgun (WGS) entry which is preliminary data.</text>
</comment>
<dbReference type="HOGENOM" id="CLU_019375_0_3_9"/>
<feature type="transmembrane region" description="Helical" evidence="7">
    <location>
        <begin position="12"/>
        <end position="31"/>
    </location>
</feature>
<evidence type="ECO:0000313" key="8">
    <source>
        <dbReference type="EMBL" id="EFH93014.1"/>
    </source>
</evidence>
<feature type="transmembrane region" description="Helical" evidence="7">
    <location>
        <begin position="354"/>
        <end position="371"/>
    </location>
</feature>
<protein>
    <submittedName>
        <fullName evidence="8">Transporter, dicarboxylate/amino acid:cation Na+/H+ symporter family protein</fullName>
    </submittedName>
</protein>
<feature type="transmembrane region" description="Helical" evidence="7">
    <location>
        <begin position="171"/>
        <end position="190"/>
    </location>
</feature>
<accession>D6S886</accession>
<dbReference type="Pfam" id="PF00375">
    <property type="entry name" value="SDF"/>
    <property type="match status" value="1"/>
</dbReference>
<feature type="transmembrane region" description="Helical" evidence="7">
    <location>
        <begin position="38"/>
        <end position="56"/>
    </location>
</feature>
<dbReference type="eggNOG" id="COG1301">
    <property type="taxonomic scope" value="Bacteria"/>
</dbReference>
<dbReference type="PRINTS" id="PR00173">
    <property type="entry name" value="EDTRNSPORT"/>
</dbReference>
<dbReference type="Gene3D" id="1.10.3860.10">
    <property type="entry name" value="Sodium:dicarboxylate symporter"/>
    <property type="match status" value="1"/>
</dbReference>
<dbReference type="PANTHER" id="PTHR42865:SF7">
    <property type="entry name" value="PROTON_GLUTAMATE-ASPARTATE SYMPORTER"/>
    <property type="match status" value="1"/>
</dbReference>
<proteinExistence type="predicted"/>
<comment type="subcellular location">
    <subcellularLocation>
        <location evidence="1">Cell membrane</location>
        <topology evidence="1">Multi-pass membrane protein</topology>
    </subcellularLocation>
</comment>
<evidence type="ECO:0000256" key="2">
    <source>
        <dbReference type="ARBA" id="ARBA00022448"/>
    </source>
</evidence>
<keyword evidence="4 7" id="KW-0812">Transmembrane</keyword>
<gene>
    <name evidence="8" type="ORF">HMPREF0391_10672</name>
</gene>
<evidence type="ECO:0000256" key="7">
    <source>
        <dbReference type="SAM" id="Phobius"/>
    </source>
</evidence>
<evidence type="ECO:0000256" key="3">
    <source>
        <dbReference type="ARBA" id="ARBA00022475"/>
    </source>
</evidence>
<reference evidence="8" key="1">
    <citation type="submission" date="2010-05" db="EMBL/GenBank/DDBJ databases">
        <authorList>
            <person name="Muzny D."/>
            <person name="Qin X."/>
            <person name="Buhay C."/>
            <person name="Dugan-Rocha S."/>
            <person name="Ding Y."/>
            <person name="Chen G."/>
            <person name="Hawes A."/>
            <person name="Holder M."/>
            <person name="Jhangiani S."/>
            <person name="Johnson A."/>
            <person name="Khan Z."/>
            <person name="Li Z."/>
            <person name="Liu W."/>
            <person name="Liu X."/>
            <person name="Perez L."/>
            <person name="Shen H."/>
            <person name="Wang Q."/>
            <person name="Watt J."/>
            <person name="Xi L."/>
            <person name="Xin Y."/>
            <person name="Zhou J."/>
            <person name="Deng J."/>
            <person name="Jiang H."/>
            <person name="Liu Y."/>
            <person name="Qu J."/>
            <person name="Song X.-Z."/>
            <person name="Zhang L."/>
            <person name="Villasana D."/>
            <person name="Johnson A."/>
            <person name="Liu J."/>
            <person name="Liyanage D."/>
            <person name="Lorensuhewa L."/>
            <person name="Robinson T."/>
            <person name="Song A."/>
            <person name="Song B.-B."/>
            <person name="Dinh H."/>
            <person name="Thornton R."/>
            <person name="Coyle M."/>
            <person name="Francisco L."/>
            <person name="Jackson L."/>
            <person name="Javaid M."/>
            <person name="Korchina V."/>
            <person name="Kovar C."/>
            <person name="Mata R."/>
            <person name="Mathew T."/>
            <person name="Ngo R."/>
            <person name="Nguyen L."/>
            <person name="Nguyen N."/>
            <person name="Okwuonu G."/>
            <person name="Ongeri F."/>
            <person name="Pham C."/>
            <person name="Simmons D."/>
            <person name="Wilczek-Boney K."/>
            <person name="Hale W."/>
            <person name="Jakkamsetti A."/>
            <person name="Pham P."/>
            <person name="Ruth R."/>
            <person name="San Lucas F."/>
            <person name="Warren J."/>
            <person name="Zhang J."/>
            <person name="Zhao Z."/>
            <person name="Zhou C."/>
            <person name="Zhu D."/>
            <person name="Lee S."/>
            <person name="Bess C."/>
            <person name="Blankenburg K."/>
            <person name="Forbes L."/>
            <person name="Fu Q."/>
            <person name="Gubbala S."/>
            <person name="Hirani K."/>
            <person name="Jayaseelan J.C."/>
            <person name="Lara F."/>
            <person name="Munidasa M."/>
            <person name="Palculict T."/>
            <person name="Patil S."/>
            <person name="Pu L.-L."/>
            <person name="Saada N."/>
            <person name="Tang L."/>
            <person name="Weissenberger G."/>
            <person name="Zhu Y."/>
            <person name="Hemphill L."/>
            <person name="Shang Y."/>
            <person name="Youmans B."/>
            <person name="Ayvaz T."/>
            <person name="Ross M."/>
            <person name="Santibanez J."/>
            <person name="Aqrawi P."/>
            <person name="Gross S."/>
            <person name="Joshi V."/>
            <person name="Fowler G."/>
            <person name="Nazareth L."/>
            <person name="Reid J."/>
            <person name="Worley K."/>
            <person name="Petrosino J."/>
            <person name="Highlander S."/>
            <person name="Gibbs R."/>
        </authorList>
    </citation>
    <scope>NUCLEOTIDE SEQUENCE [LARGE SCALE GENOMIC DNA]</scope>
    <source>
        <strain evidence="8">ATCC 53516</strain>
    </source>
</reference>
<sequence>MTKIYKGDVEMIKSLIALVVAFALCVVIDRLKKKGTSFMIRILLATAMGAIVGLIFKGSTDYVAIFGRVFSSLLQAFVIPLLLFSIITTVASLESSEKLRSMGGKTIIILALHNVLAAILSIILGKLVNIGMNANIKMDVADKVKEVPPFADVFVSFFPKNIIDSMSHNKIVPIVIFAIIIGIVVLRYNNKEEIKPFLDFVEAGNKVMNKVIGEIIEFTPYAVLSLLANQVATLDLSFVKSLLFLLLMVYVACLFHTFITTSAMMSLIAHINPFKFQRKFFPAWLIAFTTQSSIGSLPANIKEQEDMGTPTEIASFAASIGTTFGMPGCAAVWPILLAMFTINALNIPFSATQYLIMVGSCLFASMGTVGVPGTGTIQATAIFATMGLPVEMILVLSPIQGVADMARTSTNVHAGGSTGVMVAAMQHDLDMEKYNA</sequence>
<organism evidence="8">
    <name type="scientific">Finegoldia magna ATCC 53516</name>
    <dbReference type="NCBI Taxonomy" id="525282"/>
    <lineage>
        <taxon>Bacteria</taxon>
        <taxon>Bacillati</taxon>
        <taxon>Bacillota</taxon>
        <taxon>Tissierellia</taxon>
        <taxon>Tissierellales</taxon>
        <taxon>Peptoniphilaceae</taxon>
        <taxon>Finegoldia</taxon>
    </lineage>
</organism>
<feature type="transmembrane region" description="Helical" evidence="7">
    <location>
        <begin position="313"/>
        <end position="342"/>
    </location>
</feature>
<keyword evidence="5 7" id="KW-1133">Transmembrane helix</keyword>
<evidence type="ECO:0000256" key="6">
    <source>
        <dbReference type="ARBA" id="ARBA00023136"/>
    </source>
</evidence>
<feature type="transmembrane region" description="Helical" evidence="7">
    <location>
        <begin position="244"/>
        <end position="268"/>
    </location>
</feature>
<keyword evidence="3" id="KW-1003">Cell membrane</keyword>
<feature type="transmembrane region" description="Helical" evidence="7">
    <location>
        <begin position="107"/>
        <end position="128"/>
    </location>
</feature>
<dbReference type="InterPro" id="IPR036458">
    <property type="entry name" value="Na:dicarbo_symporter_sf"/>
</dbReference>
<keyword evidence="6 7" id="KW-0472">Membrane</keyword>
<dbReference type="GO" id="GO:0005886">
    <property type="term" value="C:plasma membrane"/>
    <property type="evidence" value="ECO:0007669"/>
    <property type="project" value="UniProtKB-SubCell"/>
</dbReference>
<name>D6S886_FINMA</name>
<feature type="transmembrane region" description="Helical" evidence="7">
    <location>
        <begin position="62"/>
        <end position="87"/>
    </location>
</feature>